<comment type="domain">
    <text evidence="6">Has three domains with a flexible linker between the domains II and III and assumes an 'L' shape. Domain III is highly mobile and contacts RuvB.</text>
</comment>
<dbReference type="SUPFAM" id="SSF47781">
    <property type="entry name" value="RuvA domain 2-like"/>
    <property type="match status" value="1"/>
</dbReference>
<sequence length="205" mass="21073">MIAKLTGKLDEIGEDWVIVDVGGVGYLVFCSGRMLRNLPEKGGIVSLHIETHVREDHIHLYGFESVAARSWFNLLQTVQGVGAKVALGILSLYGGEELTQVVAAGDKTALTRVSGVGPKVAGRITAELKDKVAKMDLGPVAFNAEVSAAAPKPAQAAAGDAVSALVNLGYGRADAFGAVAAAARNLGPDASVEALITAGLKELAA</sequence>
<dbReference type="RefSeq" id="WP_161316718.1">
    <property type="nucleotide sequence ID" value="NZ_WTUW01000009.1"/>
</dbReference>
<dbReference type="GO" id="GO:0000400">
    <property type="term" value="F:four-way junction DNA binding"/>
    <property type="evidence" value="ECO:0007669"/>
    <property type="project" value="UniProtKB-UniRule"/>
</dbReference>
<dbReference type="GO" id="GO:0005737">
    <property type="term" value="C:cytoplasm"/>
    <property type="evidence" value="ECO:0007669"/>
    <property type="project" value="UniProtKB-SubCell"/>
</dbReference>
<feature type="region of interest" description="Domain I" evidence="6">
    <location>
        <begin position="1"/>
        <end position="64"/>
    </location>
</feature>
<comment type="function">
    <text evidence="6">The RuvA-RuvB-RuvC complex processes Holliday junction (HJ) DNA during genetic recombination and DNA repair, while the RuvA-RuvB complex plays an important role in the rescue of blocked DNA replication forks via replication fork reversal (RFR). RuvA specifically binds to HJ cruciform DNA, conferring on it an open structure. The RuvB hexamer acts as an ATP-dependent pump, pulling dsDNA into and through the RuvAB complex. HJ branch migration allows RuvC to scan DNA until it finds its consensus sequence, where it cleaves and resolves the cruciform DNA.</text>
</comment>
<keyword evidence="2 6" id="KW-0227">DNA damage</keyword>
<evidence type="ECO:0000313" key="8">
    <source>
        <dbReference type="EMBL" id="MZR32151.1"/>
    </source>
</evidence>
<keyword evidence="4 6" id="KW-0233">DNA recombination</keyword>
<dbReference type="InterPro" id="IPR011114">
    <property type="entry name" value="RuvA_C"/>
</dbReference>
<comment type="subcellular location">
    <subcellularLocation>
        <location evidence="6">Cytoplasm</location>
    </subcellularLocation>
</comment>
<dbReference type="SUPFAM" id="SSF46929">
    <property type="entry name" value="DNA helicase RuvA subunit, C-terminal domain"/>
    <property type="match status" value="1"/>
</dbReference>
<dbReference type="Proteomes" id="UP000476030">
    <property type="component" value="Unassembled WGS sequence"/>
</dbReference>
<dbReference type="InterPro" id="IPR012340">
    <property type="entry name" value="NA-bd_OB-fold"/>
</dbReference>
<dbReference type="InterPro" id="IPR036267">
    <property type="entry name" value="RuvA_C_sf"/>
</dbReference>
<organism evidence="8 9">
    <name type="scientific">Sneathiella litorea</name>
    <dbReference type="NCBI Taxonomy" id="2606216"/>
    <lineage>
        <taxon>Bacteria</taxon>
        <taxon>Pseudomonadati</taxon>
        <taxon>Pseudomonadota</taxon>
        <taxon>Alphaproteobacteria</taxon>
        <taxon>Sneathiellales</taxon>
        <taxon>Sneathiellaceae</taxon>
        <taxon>Sneathiella</taxon>
    </lineage>
</organism>
<comment type="subunit">
    <text evidence="6">Homotetramer. Forms an RuvA(8)-RuvB(12)-Holliday junction (HJ) complex. HJ DNA is sandwiched between 2 RuvA tetramers; dsDNA enters through RuvA and exits via RuvB. An RuvB hexamer assembles on each DNA strand where it exits the tetramer. Each RuvB hexamer is contacted by two RuvA subunits (via domain III) on 2 adjacent RuvB subunits; this complex drives branch migration. In the full resolvosome a probable DNA-RuvA(4)-RuvB(12)-RuvC(2) complex forms which resolves the HJ.</text>
</comment>
<keyword evidence="1 6" id="KW-0963">Cytoplasm</keyword>
<keyword evidence="3 6" id="KW-0238">DNA-binding</keyword>
<dbReference type="InterPro" id="IPR003583">
    <property type="entry name" value="Hlx-hairpin-Hlx_DNA-bd_motif"/>
</dbReference>
<dbReference type="Gene3D" id="2.40.50.140">
    <property type="entry name" value="Nucleic acid-binding proteins"/>
    <property type="match status" value="1"/>
</dbReference>
<feature type="region of interest" description="Domain III" evidence="6">
    <location>
        <begin position="158"/>
        <end position="205"/>
    </location>
</feature>
<dbReference type="GO" id="GO:0009379">
    <property type="term" value="C:Holliday junction helicase complex"/>
    <property type="evidence" value="ECO:0007669"/>
    <property type="project" value="InterPro"/>
</dbReference>
<dbReference type="HAMAP" id="MF_00031">
    <property type="entry name" value="DNA_HJ_migration_RuvA"/>
    <property type="match status" value="1"/>
</dbReference>
<feature type="domain" description="Helix-hairpin-helix DNA-binding motif class 1" evidence="7">
    <location>
        <begin position="108"/>
        <end position="127"/>
    </location>
</feature>
<protein>
    <recommendedName>
        <fullName evidence="6">Holliday junction branch migration complex subunit RuvA</fullName>
    </recommendedName>
</protein>
<keyword evidence="5 6" id="KW-0234">DNA repair</keyword>
<evidence type="ECO:0000256" key="2">
    <source>
        <dbReference type="ARBA" id="ARBA00022763"/>
    </source>
</evidence>
<accession>A0A6L8WAS4</accession>
<dbReference type="Pfam" id="PF01330">
    <property type="entry name" value="RuvA_N"/>
    <property type="match status" value="1"/>
</dbReference>
<dbReference type="SMART" id="SM00278">
    <property type="entry name" value="HhH1"/>
    <property type="match status" value="2"/>
</dbReference>
<gene>
    <name evidence="6 8" type="primary">ruvA</name>
    <name evidence="8" type="ORF">GQE98_16045</name>
</gene>
<reference evidence="8 9" key="1">
    <citation type="submission" date="2019-12" db="EMBL/GenBank/DDBJ databases">
        <title>Snethiella sp. nov. sp. isolated from sea sand.</title>
        <authorList>
            <person name="Kim J."/>
            <person name="Jeong S.E."/>
            <person name="Jung H.S."/>
            <person name="Jeon C.O."/>
        </authorList>
    </citation>
    <scope>NUCLEOTIDE SEQUENCE [LARGE SCALE GENOMIC DNA]</scope>
    <source>
        <strain evidence="8 9">DP05</strain>
    </source>
</reference>
<dbReference type="GO" id="GO:0009378">
    <property type="term" value="F:four-way junction helicase activity"/>
    <property type="evidence" value="ECO:0007669"/>
    <property type="project" value="InterPro"/>
</dbReference>
<evidence type="ECO:0000259" key="7">
    <source>
        <dbReference type="SMART" id="SM00278"/>
    </source>
</evidence>
<dbReference type="GO" id="GO:0006281">
    <property type="term" value="P:DNA repair"/>
    <property type="evidence" value="ECO:0007669"/>
    <property type="project" value="UniProtKB-UniRule"/>
</dbReference>
<dbReference type="EMBL" id="WTUW01000009">
    <property type="protein sequence ID" value="MZR32151.1"/>
    <property type="molecule type" value="Genomic_DNA"/>
</dbReference>
<dbReference type="Gene3D" id="1.10.150.20">
    <property type="entry name" value="5' to 3' exonuclease, C-terminal subdomain"/>
    <property type="match status" value="1"/>
</dbReference>
<evidence type="ECO:0000256" key="5">
    <source>
        <dbReference type="ARBA" id="ARBA00023204"/>
    </source>
</evidence>
<dbReference type="GO" id="GO:0005524">
    <property type="term" value="F:ATP binding"/>
    <property type="evidence" value="ECO:0007669"/>
    <property type="project" value="InterPro"/>
</dbReference>
<dbReference type="Gene3D" id="1.10.8.10">
    <property type="entry name" value="DNA helicase RuvA subunit, C-terminal domain"/>
    <property type="match status" value="1"/>
</dbReference>
<proteinExistence type="inferred from homology"/>
<comment type="caution">
    <text evidence="6">Lacks conserved residue(s) required for the propagation of feature annotation.</text>
</comment>
<comment type="caution">
    <text evidence="8">The sequence shown here is derived from an EMBL/GenBank/DDBJ whole genome shotgun (WGS) entry which is preliminary data.</text>
</comment>
<dbReference type="GO" id="GO:0048476">
    <property type="term" value="C:Holliday junction resolvase complex"/>
    <property type="evidence" value="ECO:0007669"/>
    <property type="project" value="UniProtKB-UniRule"/>
</dbReference>
<name>A0A6L8WAS4_9PROT</name>
<dbReference type="Pfam" id="PF14520">
    <property type="entry name" value="HHH_5"/>
    <property type="match status" value="1"/>
</dbReference>
<keyword evidence="9" id="KW-1185">Reference proteome</keyword>
<comment type="similarity">
    <text evidence="6">Belongs to the RuvA family.</text>
</comment>
<dbReference type="InterPro" id="IPR010994">
    <property type="entry name" value="RuvA_2-like"/>
</dbReference>
<dbReference type="Pfam" id="PF07499">
    <property type="entry name" value="RuvA_C"/>
    <property type="match status" value="1"/>
</dbReference>
<evidence type="ECO:0000256" key="6">
    <source>
        <dbReference type="HAMAP-Rule" id="MF_00031"/>
    </source>
</evidence>
<evidence type="ECO:0000256" key="1">
    <source>
        <dbReference type="ARBA" id="ARBA00022490"/>
    </source>
</evidence>
<evidence type="ECO:0000313" key="9">
    <source>
        <dbReference type="Proteomes" id="UP000476030"/>
    </source>
</evidence>
<evidence type="ECO:0000256" key="4">
    <source>
        <dbReference type="ARBA" id="ARBA00023172"/>
    </source>
</evidence>
<feature type="domain" description="Helix-hairpin-helix DNA-binding motif class 1" evidence="7">
    <location>
        <begin position="73"/>
        <end position="92"/>
    </location>
</feature>
<dbReference type="NCBIfam" id="TIGR00084">
    <property type="entry name" value="ruvA"/>
    <property type="match status" value="1"/>
</dbReference>
<evidence type="ECO:0000256" key="3">
    <source>
        <dbReference type="ARBA" id="ARBA00023125"/>
    </source>
</evidence>
<dbReference type="AlphaFoldDB" id="A0A6L8WAS4"/>
<dbReference type="GO" id="GO:0006310">
    <property type="term" value="P:DNA recombination"/>
    <property type="evidence" value="ECO:0007669"/>
    <property type="project" value="UniProtKB-UniRule"/>
</dbReference>
<dbReference type="InterPro" id="IPR000085">
    <property type="entry name" value="RuvA"/>
</dbReference>
<dbReference type="InterPro" id="IPR013849">
    <property type="entry name" value="DNA_helicase_Holl-junc_RuvA_I"/>
</dbReference>
<dbReference type="SUPFAM" id="SSF50249">
    <property type="entry name" value="Nucleic acid-binding proteins"/>
    <property type="match status" value="1"/>
</dbReference>